<sequence length="307" mass="33688">MKDIKLYFLLLFFAGLFACEEPETQTVYKAVPKTETGAKLVKGTDLFAHISSDTSYTVTSGVQATEIKYISMKGIAMKVFIFEVDLTDPSVSVEASSPNNQTVFAMQPMTVQASFVDQPGHKVYGGTNADFFNTSTGQPRSIFYKNGVAIKTAFQDANRTFFAITKDKKAIVGDQTSYPDVKDNIKEAVGGLYWLVRDSALVTQTDTTIEPRTCIGVSSDSTKVYMLAVDGRNFWHSNGMLFEELGKCMMALGAYNSVNLDGGGSTTFFIRNTPEFTDGRFEVRNWPSDNGGKERAVANGLLIISNN</sequence>
<protein>
    <recommendedName>
        <fullName evidence="1">Phosphodiester glycosidase domain-containing protein</fullName>
    </recommendedName>
</protein>
<dbReference type="PROSITE" id="PS51257">
    <property type="entry name" value="PROKAR_LIPOPROTEIN"/>
    <property type="match status" value="1"/>
</dbReference>
<reference evidence="2" key="1">
    <citation type="submission" date="2019-08" db="EMBL/GenBank/DDBJ databases">
        <authorList>
            <person name="Kucharzyk K."/>
            <person name="Murdoch R.W."/>
            <person name="Higgins S."/>
            <person name="Loffler F."/>
        </authorList>
    </citation>
    <scope>NUCLEOTIDE SEQUENCE</scope>
</reference>
<evidence type="ECO:0000259" key="1">
    <source>
        <dbReference type="Pfam" id="PF09992"/>
    </source>
</evidence>
<accession>A0A644WDL0</accession>
<name>A0A644WDL0_9ZZZZ</name>
<dbReference type="InterPro" id="IPR018711">
    <property type="entry name" value="NAGPA"/>
</dbReference>
<gene>
    <name evidence="2" type="ORF">SDC9_47909</name>
</gene>
<evidence type="ECO:0000313" key="2">
    <source>
        <dbReference type="EMBL" id="MPM01669.1"/>
    </source>
</evidence>
<dbReference type="AlphaFoldDB" id="A0A644WDL0"/>
<organism evidence="2">
    <name type="scientific">bioreactor metagenome</name>
    <dbReference type="NCBI Taxonomy" id="1076179"/>
    <lineage>
        <taxon>unclassified sequences</taxon>
        <taxon>metagenomes</taxon>
        <taxon>ecological metagenomes</taxon>
    </lineage>
</organism>
<dbReference type="Pfam" id="PF09992">
    <property type="entry name" value="NAGPA"/>
    <property type="match status" value="1"/>
</dbReference>
<feature type="domain" description="Phosphodiester glycosidase" evidence="1">
    <location>
        <begin position="122"/>
        <end position="303"/>
    </location>
</feature>
<proteinExistence type="predicted"/>
<dbReference type="EMBL" id="VSSQ01000813">
    <property type="protein sequence ID" value="MPM01669.1"/>
    <property type="molecule type" value="Genomic_DNA"/>
</dbReference>
<comment type="caution">
    <text evidence="2">The sequence shown here is derived from an EMBL/GenBank/DDBJ whole genome shotgun (WGS) entry which is preliminary data.</text>
</comment>
<dbReference type="PANTHER" id="PTHR40446:SF2">
    <property type="entry name" value="N-ACETYLGLUCOSAMINE-1-PHOSPHODIESTER ALPHA-N-ACETYLGLUCOSAMINIDASE"/>
    <property type="match status" value="1"/>
</dbReference>
<dbReference type="PANTHER" id="PTHR40446">
    <property type="entry name" value="N-ACETYLGLUCOSAMINE-1-PHOSPHODIESTER ALPHA-N-ACETYLGLUCOSAMINIDASE"/>
    <property type="match status" value="1"/>
</dbReference>